<evidence type="ECO:0000313" key="2">
    <source>
        <dbReference type="EMBL" id="RJX42574.1"/>
    </source>
</evidence>
<proteinExistence type="predicted"/>
<accession>A0A3A6Q9P9</accession>
<dbReference type="AlphaFoldDB" id="A0A3A6Q9P9"/>
<keyword evidence="2" id="KW-0808">Transferase</keyword>
<reference evidence="2 3" key="1">
    <citation type="submission" date="2018-06" db="EMBL/GenBank/DDBJ databases">
        <title>Halonotius sp. F13-13 a new haloarchaeeon isolated from a solar saltern from Isla Cristina, Huelva, Spain.</title>
        <authorList>
            <person name="Duran-Viseras A."/>
            <person name="Sanchez-Porro C."/>
            <person name="Ventosa A."/>
        </authorList>
    </citation>
    <scope>NUCLEOTIDE SEQUENCE [LARGE SCALE GENOMIC DNA]</scope>
    <source>
        <strain evidence="2 3">F13-13</strain>
    </source>
</reference>
<feature type="domain" description="DICT" evidence="1">
    <location>
        <begin position="90"/>
        <end position="207"/>
    </location>
</feature>
<dbReference type="OrthoDB" id="198447at2157"/>
<gene>
    <name evidence="2" type="ORF">DM826_09375</name>
</gene>
<dbReference type="InterPro" id="IPR016954">
    <property type="entry name" value="Uncharacterised_Vng0742h"/>
</dbReference>
<dbReference type="EMBL" id="QKNY01000014">
    <property type="protein sequence ID" value="RJX42574.1"/>
    <property type="molecule type" value="Genomic_DNA"/>
</dbReference>
<dbReference type="Proteomes" id="UP000276588">
    <property type="component" value="Unassembled WGS sequence"/>
</dbReference>
<name>A0A3A6Q9P9_9EURY</name>
<sequence>MSLRELIADIEARTMTLTVVNTPDSVVDDLREQYEDRHLTIDTRTLPEEPEQFAILSREDAFVTAVSLDDIYRPPAAEQSTATGVERSPILDHLDETLFTSYSIEEMFMASREIEDRAWRIGSGELHAGFQTLSVLDGQTDAYNQLGEHTALSVHTYAAPVSDSPMVPDHEHFTLHIEHNDEIQKTWFVAYDGDGVDENMCALLAEERGDREFYGFWTYDPKTVEYLIGYLKGNYGDVGSTADLDADEDSHVV</sequence>
<dbReference type="GO" id="GO:0016301">
    <property type="term" value="F:kinase activity"/>
    <property type="evidence" value="ECO:0007669"/>
    <property type="project" value="UniProtKB-KW"/>
</dbReference>
<dbReference type="RefSeq" id="WP_120103139.1">
    <property type="nucleotide sequence ID" value="NZ_QKNY01000014.1"/>
</dbReference>
<keyword evidence="2" id="KW-0418">Kinase</keyword>
<evidence type="ECO:0000259" key="1">
    <source>
        <dbReference type="Pfam" id="PF10069"/>
    </source>
</evidence>
<organism evidence="2 3">
    <name type="scientific">Halonotius aquaticus</name>
    <dbReference type="NCBI Taxonomy" id="2216978"/>
    <lineage>
        <taxon>Archaea</taxon>
        <taxon>Methanobacteriati</taxon>
        <taxon>Methanobacteriota</taxon>
        <taxon>Stenosarchaea group</taxon>
        <taxon>Halobacteria</taxon>
        <taxon>Halobacteriales</taxon>
        <taxon>Haloferacaceae</taxon>
        <taxon>Halonotius</taxon>
    </lineage>
</organism>
<keyword evidence="3" id="KW-1185">Reference proteome</keyword>
<dbReference type="PIRSF" id="PIRSF030471">
    <property type="entry name" value="STR_Vng0742h_prd"/>
    <property type="match status" value="1"/>
</dbReference>
<evidence type="ECO:0000313" key="3">
    <source>
        <dbReference type="Proteomes" id="UP000276588"/>
    </source>
</evidence>
<dbReference type="Pfam" id="PF10069">
    <property type="entry name" value="DICT"/>
    <property type="match status" value="1"/>
</dbReference>
<comment type="caution">
    <text evidence="2">The sequence shown here is derived from an EMBL/GenBank/DDBJ whole genome shotgun (WGS) entry which is preliminary data.</text>
</comment>
<protein>
    <submittedName>
        <fullName evidence="2">Histidine kinase</fullName>
    </submittedName>
</protein>
<dbReference type="InterPro" id="IPR019278">
    <property type="entry name" value="DICT_dom"/>
</dbReference>